<accession>A0A9W6GYN2</accession>
<proteinExistence type="predicted"/>
<dbReference type="AlphaFoldDB" id="A0A9W6GYN2"/>
<protein>
    <submittedName>
        <fullName evidence="1">Uncharacterized protein</fullName>
    </submittedName>
</protein>
<dbReference type="RefSeq" id="WP_281806192.1">
    <property type="nucleotide sequence ID" value="NZ_BSEC01000003.1"/>
</dbReference>
<evidence type="ECO:0000313" key="1">
    <source>
        <dbReference type="EMBL" id="GLI95403.1"/>
    </source>
</evidence>
<gene>
    <name evidence="1" type="ORF">LMG27198_43950</name>
</gene>
<evidence type="ECO:0000313" key="2">
    <source>
        <dbReference type="Proteomes" id="UP001144323"/>
    </source>
</evidence>
<keyword evidence="2" id="KW-1185">Reference proteome</keyword>
<sequence length="185" mass="20571">MHNFFRTLAPERFEADVVIHADGSYAYSYDGALIFTPALIQACHAGCLDPQFEVRLKNAATQLLSEGFAEASYVGRGRYRVILRRAVADGRPSYFPSREMTIFTIRPRHDGAILVMGSRPDATAPCQLIGTDAEIDGRLTVTLDPGIEVISQNAQSKLPTFDARSRYHWRIKSPDADPFIIVKPT</sequence>
<comment type="caution">
    <text evidence="1">The sequence shown here is derived from an EMBL/GenBank/DDBJ whole genome shotgun (WGS) entry which is preliminary data.</text>
</comment>
<name>A0A9W6GYN2_9HYPH</name>
<reference evidence="1" key="1">
    <citation type="journal article" date="2023" name="Int. J. Syst. Evol. Microbiol.">
        <title>Methylocystis iwaonis sp. nov., a type II methane-oxidizing bacterium from surface soil of a rice paddy field in Japan, and emended description of the genus Methylocystis (ex Whittenbury et al. 1970) Bowman et al. 1993.</title>
        <authorList>
            <person name="Kaise H."/>
            <person name="Sawadogo J.B."/>
            <person name="Alam M.S."/>
            <person name="Ueno C."/>
            <person name="Dianou D."/>
            <person name="Shinjo R."/>
            <person name="Asakawa S."/>
        </authorList>
    </citation>
    <scope>NUCLEOTIDE SEQUENCE</scope>
    <source>
        <strain evidence="1">LMG27198</strain>
    </source>
</reference>
<dbReference type="Proteomes" id="UP001144323">
    <property type="component" value="Unassembled WGS sequence"/>
</dbReference>
<organism evidence="1 2">
    <name type="scientific">Methylocystis echinoides</name>
    <dbReference type="NCBI Taxonomy" id="29468"/>
    <lineage>
        <taxon>Bacteria</taxon>
        <taxon>Pseudomonadati</taxon>
        <taxon>Pseudomonadota</taxon>
        <taxon>Alphaproteobacteria</taxon>
        <taxon>Hyphomicrobiales</taxon>
        <taxon>Methylocystaceae</taxon>
        <taxon>Methylocystis</taxon>
    </lineage>
</organism>
<dbReference type="EMBL" id="BSEC01000003">
    <property type="protein sequence ID" value="GLI95403.1"/>
    <property type="molecule type" value="Genomic_DNA"/>
</dbReference>